<keyword evidence="5" id="KW-0560">Oxidoreductase</keyword>
<dbReference type="SUPFAM" id="SSF51905">
    <property type="entry name" value="FAD/NAD(P)-binding domain"/>
    <property type="match status" value="1"/>
</dbReference>
<keyword evidence="3" id="KW-0285">Flavoprotein</keyword>
<dbReference type="GO" id="GO:0003955">
    <property type="term" value="F:NAD(P)H dehydrogenase (quinone) activity"/>
    <property type="evidence" value="ECO:0007669"/>
    <property type="project" value="TreeGrafter"/>
</dbReference>
<comment type="cofactor">
    <cofactor evidence="1">
        <name>FAD</name>
        <dbReference type="ChEBI" id="CHEBI:57692"/>
    </cofactor>
</comment>
<evidence type="ECO:0000256" key="4">
    <source>
        <dbReference type="ARBA" id="ARBA00022827"/>
    </source>
</evidence>
<proteinExistence type="inferred from homology"/>
<gene>
    <name evidence="8" type="ORF">GWO12_05255</name>
</gene>
<evidence type="ECO:0000256" key="5">
    <source>
        <dbReference type="ARBA" id="ARBA00023002"/>
    </source>
</evidence>
<evidence type="ECO:0000259" key="7">
    <source>
        <dbReference type="Pfam" id="PF07992"/>
    </source>
</evidence>
<dbReference type="InterPro" id="IPR036188">
    <property type="entry name" value="FAD/NAD-bd_sf"/>
</dbReference>
<feature type="transmembrane region" description="Helical" evidence="6">
    <location>
        <begin position="6"/>
        <end position="22"/>
    </location>
</feature>
<dbReference type="GO" id="GO:0019646">
    <property type="term" value="P:aerobic electron transport chain"/>
    <property type="evidence" value="ECO:0007669"/>
    <property type="project" value="TreeGrafter"/>
</dbReference>
<evidence type="ECO:0000256" key="2">
    <source>
        <dbReference type="ARBA" id="ARBA00005272"/>
    </source>
</evidence>
<dbReference type="InterPro" id="IPR051169">
    <property type="entry name" value="NADH-Q_oxidoreductase"/>
</dbReference>
<dbReference type="PANTHER" id="PTHR42913">
    <property type="entry name" value="APOPTOSIS-INDUCING FACTOR 1"/>
    <property type="match status" value="1"/>
</dbReference>
<dbReference type="AlphaFoldDB" id="A0AAE4Z7M9"/>
<accession>A0AAE4Z7M9</accession>
<evidence type="ECO:0000313" key="9">
    <source>
        <dbReference type="Proteomes" id="UP000702544"/>
    </source>
</evidence>
<dbReference type="Gene3D" id="3.50.50.100">
    <property type="match status" value="1"/>
</dbReference>
<evidence type="ECO:0000256" key="1">
    <source>
        <dbReference type="ARBA" id="ARBA00001974"/>
    </source>
</evidence>
<organism evidence="8 9">
    <name type="scientific">Candidatus Kutchimonas denitrificans</name>
    <dbReference type="NCBI Taxonomy" id="3056748"/>
    <lineage>
        <taxon>Bacteria</taxon>
        <taxon>Pseudomonadati</taxon>
        <taxon>Gemmatimonadota</taxon>
        <taxon>Gemmatimonadia</taxon>
        <taxon>Candidatus Palauibacterales</taxon>
        <taxon>Candidatus Palauibacteraceae</taxon>
        <taxon>Candidatus Kutchimonas</taxon>
    </lineage>
</organism>
<keyword evidence="4" id="KW-0274">FAD</keyword>
<comment type="caution">
    <text evidence="8">The sequence shown here is derived from an EMBL/GenBank/DDBJ whole genome shotgun (WGS) entry which is preliminary data.</text>
</comment>
<dbReference type="PRINTS" id="PR00368">
    <property type="entry name" value="FADPNR"/>
</dbReference>
<name>A0AAE4Z7M9_9BACT</name>
<evidence type="ECO:0000313" key="8">
    <source>
        <dbReference type="EMBL" id="NIR74503.1"/>
    </source>
</evidence>
<dbReference type="EMBL" id="JAACAK010000046">
    <property type="protein sequence ID" value="NIR74503.1"/>
    <property type="molecule type" value="Genomic_DNA"/>
</dbReference>
<protein>
    <submittedName>
        <fullName evidence="8">NAD(P)/FAD-dependent oxidoreductase</fullName>
    </submittedName>
</protein>
<dbReference type="InterPro" id="IPR023753">
    <property type="entry name" value="FAD/NAD-binding_dom"/>
</dbReference>
<sequence>MGPRIVIAGGGFGGLYAALYLARSPDRPRGMTITLIDRKNFFTFTPLLTEVGSGSLGREHVTQPYRVFSSKHDFDFLQAKIERLNVADGEVVTNVGSVPYDYLVLALGNEPRYFGLEDVERAAMPFQTLRHALALRNRVAGLVERIEHEPDEEARSAMLSFVVAGGGPAGTEVASELRHLLREVVPLYYEIDVRPRIALVEADDEILGGFDPQLAAEGRRVLERRGVEVCVGVRVAGYEDGEVRLSDGQRIRASTLIWTAGAEPSRVIRESDLPRSDGGGVAVDDYLRVEGHPNIYTVGDCSHVINARTGEPYPNVAPIAINQGVRAAGNIENDIVGRPLEEYQAHYAGKIVSLGAGQALVETLGFRWTGRPAWWMYRLVYLLKLVGARPKARVAVTLALNRMFAPDLSYEGLAGEPLPGEN</sequence>
<dbReference type="Proteomes" id="UP000702544">
    <property type="component" value="Unassembled WGS sequence"/>
</dbReference>
<keyword evidence="6" id="KW-0812">Transmembrane</keyword>
<evidence type="ECO:0000256" key="6">
    <source>
        <dbReference type="SAM" id="Phobius"/>
    </source>
</evidence>
<keyword evidence="6" id="KW-0472">Membrane</keyword>
<keyword evidence="6" id="KW-1133">Transmembrane helix</keyword>
<feature type="domain" description="FAD/NAD(P)-binding" evidence="7">
    <location>
        <begin position="4"/>
        <end position="324"/>
    </location>
</feature>
<evidence type="ECO:0000256" key="3">
    <source>
        <dbReference type="ARBA" id="ARBA00022630"/>
    </source>
</evidence>
<comment type="similarity">
    <text evidence="2">Belongs to the NADH dehydrogenase family.</text>
</comment>
<dbReference type="Pfam" id="PF07992">
    <property type="entry name" value="Pyr_redox_2"/>
    <property type="match status" value="1"/>
</dbReference>
<dbReference type="PANTHER" id="PTHR42913:SF3">
    <property type="entry name" value="64 KDA MITOCHONDRIAL NADH DEHYDROGENASE (EUROFUNG)"/>
    <property type="match status" value="1"/>
</dbReference>
<reference evidence="8 9" key="1">
    <citation type="submission" date="2020-01" db="EMBL/GenBank/DDBJ databases">
        <title>Genomes assembled from Gulf of Kutch pelagic sediment metagenomes.</title>
        <authorList>
            <person name="Chandrashekar M."/>
            <person name="Mahajan M.S."/>
            <person name="Dave K.J."/>
            <person name="Vatsa P."/>
            <person name="Nathani N.M."/>
        </authorList>
    </citation>
    <scope>NUCLEOTIDE SEQUENCE [LARGE SCALE GENOMIC DNA]</scope>
    <source>
        <strain evidence="8">KS3-K002</strain>
    </source>
</reference>
<dbReference type="PRINTS" id="PR00411">
    <property type="entry name" value="PNDRDTASEI"/>
</dbReference>